<reference evidence="2" key="1">
    <citation type="submission" date="2023-02" db="EMBL/GenBank/DDBJ databases">
        <title>Genome of toxic invasive species Heracleum sosnowskyi carries increased number of genes despite the absence of recent whole-genome duplications.</title>
        <authorList>
            <person name="Schelkunov M."/>
            <person name="Shtratnikova V."/>
            <person name="Makarenko M."/>
            <person name="Klepikova A."/>
            <person name="Omelchenko D."/>
            <person name="Novikova G."/>
            <person name="Obukhova E."/>
            <person name="Bogdanov V."/>
            <person name="Penin A."/>
            <person name="Logacheva M."/>
        </authorList>
    </citation>
    <scope>NUCLEOTIDE SEQUENCE</scope>
    <source>
        <strain evidence="2">Hsosn_3</strain>
        <tissue evidence="2">Leaf</tissue>
    </source>
</reference>
<comment type="caution">
    <text evidence="2">The sequence shown here is derived from an EMBL/GenBank/DDBJ whole genome shotgun (WGS) entry which is preliminary data.</text>
</comment>
<evidence type="ECO:0008006" key="4">
    <source>
        <dbReference type="Google" id="ProtNLM"/>
    </source>
</evidence>
<name>A0AAD8MVF4_9APIA</name>
<evidence type="ECO:0000313" key="3">
    <source>
        <dbReference type="Proteomes" id="UP001237642"/>
    </source>
</evidence>
<dbReference type="GO" id="GO:0003676">
    <property type="term" value="F:nucleic acid binding"/>
    <property type="evidence" value="ECO:0007669"/>
    <property type="project" value="InterPro"/>
</dbReference>
<organism evidence="2 3">
    <name type="scientific">Heracleum sosnowskyi</name>
    <dbReference type="NCBI Taxonomy" id="360622"/>
    <lineage>
        <taxon>Eukaryota</taxon>
        <taxon>Viridiplantae</taxon>
        <taxon>Streptophyta</taxon>
        <taxon>Embryophyta</taxon>
        <taxon>Tracheophyta</taxon>
        <taxon>Spermatophyta</taxon>
        <taxon>Magnoliopsida</taxon>
        <taxon>eudicotyledons</taxon>
        <taxon>Gunneridae</taxon>
        <taxon>Pentapetalae</taxon>
        <taxon>asterids</taxon>
        <taxon>campanulids</taxon>
        <taxon>Apiales</taxon>
        <taxon>Apiaceae</taxon>
        <taxon>Apioideae</taxon>
        <taxon>apioid superclade</taxon>
        <taxon>Tordylieae</taxon>
        <taxon>Tordyliinae</taxon>
        <taxon>Heracleum</taxon>
    </lineage>
</organism>
<reference evidence="2" key="2">
    <citation type="submission" date="2023-05" db="EMBL/GenBank/DDBJ databases">
        <authorList>
            <person name="Schelkunov M.I."/>
        </authorList>
    </citation>
    <scope>NUCLEOTIDE SEQUENCE</scope>
    <source>
        <strain evidence="2">Hsosn_3</strain>
        <tissue evidence="2">Leaf</tissue>
    </source>
</reference>
<gene>
    <name evidence="2" type="ORF">POM88_023043</name>
</gene>
<feature type="compositionally biased region" description="Basic and acidic residues" evidence="1">
    <location>
        <begin position="88"/>
        <end position="107"/>
    </location>
</feature>
<dbReference type="EMBL" id="JAUIZM010000005">
    <property type="protein sequence ID" value="KAK1385308.1"/>
    <property type="molecule type" value="Genomic_DNA"/>
</dbReference>
<dbReference type="SUPFAM" id="SSF57756">
    <property type="entry name" value="Retrovirus zinc finger-like domains"/>
    <property type="match status" value="1"/>
</dbReference>
<evidence type="ECO:0000256" key="1">
    <source>
        <dbReference type="SAM" id="MobiDB-lite"/>
    </source>
</evidence>
<feature type="region of interest" description="Disordered" evidence="1">
    <location>
        <begin position="88"/>
        <end position="115"/>
    </location>
</feature>
<feature type="region of interest" description="Disordered" evidence="1">
    <location>
        <begin position="1"/>
        <end position="23"/>
    </location>
</feature>
<keyword evidence="3" id="KW-1185">Reference proteome</keyword>
<dbReference type="Proteomes" id="UP001237642">
    <property type="component" value="Unassembled WGS sequence"/>
</dbReference>
<evidence type="ECO:0000313" key="2">
    <source>
        <dbReference type="EMBL" id="KAK1385308.1"/>
    </source>
</evidence>
<dbReference type="AlphaFoldDB" id="A0AAD8MVF4"/>
<sequence length="115" mass="13097">MRGRLRPDDVNATNGDMVGNHEEQLSEIPTYNVFIGGIVKKNDIVNTRETDPTRLKRGGTSLTCSNCNEWGHNIRSCKIKFIYDERKEKEEGGRKQGDEEKSKHQKGETTTTSRK</sequence>
<dbReference type="InterPro" id="IPR036875">
    <property type="entry name" value="Znf_CCHC_sf"/>
</dbReference>
<protein>
    <recommendedName>
        <fullName evidence="4">CCHC-type domain-containing protein</fullName>
    </recommendedName>
</protein>
<proteinExistence type="predicted"/>
<dbReference type="GO" id="GO:0008270">
    <property type="term" value="F:zinc ion binding"/>
    <property type="evidence" value="ECO:0007669"/>
    <property type="project" value="InterPro"/>
</dbReference>
<accession>A0AAD8MVF4</accession>